<proteinExistence type="predicted"/>
<sequence>MFFLSIVLKPFITIVTYITVRYSYFSDIKASDLIVNMLNCLPSETLLQIFKYLSFNDIQNLETFEGLKDIISHYKVFLPREPRNLKIVCDNFGLNYFFTSINTSKNFNINSNKELINTIRNCSIEGFELHKINGMGNMTKLENDVFPEMYKSRQNNILSLSLIDVNIPSNDIIIWKQFIYNMLNRNCKTMIIDNVYLSKLFDHRIFNECRKMTHVKWIVNDSEEEEKIKCGERVMANFTYHIRHSSPHKMENLYAYMEMISPKSLVMFIETWLSISRPSRFTIVIEKCDDKWKEDFSNECIKNNLINYNRQINSNKSRYSYVKMRYDENNGITKVTFDSIIDMPTNLFSQRITYGRFYIDF</sequence>
<protein>
    <submittedName>
        <fullName evidence="1">F-box domain-containing protein</fullName>
    </submittedName>
</protein>
<reference evidence="1" key="1">
    <citation type="submission" date="2015-08" db="UniProtKB">
        <authorList>
            <consortium name="WormBaseParasite"/>
        </authorList>
    </citation>
    <scope>IDENTIFICATION</scope>
</reference>
<dbReference type="WBParaSite" id="SSTP_0001088400.1">
    <property type="protein sequence ID" value="SSTP_0001088400.1"/>
    <property type="gene ID" value="SSTP_0001088400"/>
</dbReference>
<accession>A0A0K0EN48</accession>
<name>A0A0K0EN48_STRER</name>
<organism evidence="1">
    <name type="scientific">Strongyloides stercoralis</name>
    <name type="common">Threadworm</name>
    <dbReference type="NCBI Taxonomy" id="6248"/>
    <lineage>
        <taxon>Eukaryota</taxon>
        <taxon>Metazoa</taxon>
        <taxon>Ecdysozoa</taxon>
        <taxon>Nematoda</taxon>
        <taxon>Chromadorea</taxon>
        <taxon>Rhabditida</taxon>
        <taxon>Tylenchina</taxon>
        <taxon>Panagrolaimomorpha</taxon>
        <taxon>Strongyloidoidea</taxon>
        <taxon>Strongyloididae</taxon>
        <taxon>Strongyloides</taxon>
    </lineage>
</organism>
<evidence type="ECO:0000313" key="1">
    <source>
        <dbReference type="WBParaSite" id="SSTP_0001088400.1"/>
    </source>
</evidence>
<dbReference type="AlphaFoldDB" id="A0A0K0EN48"/>